<sequence length="234" mass="25830">AYCYQGKCSTRTDQCQLLWGSSGKSSEPICYKQNLHGNKTGHCGFHRPSQNYSKCSFENILCGALHCAHLNERLEFGMESVSVQGHSFFNLQGEIVPCRTASIDLGLSDRDPGLVPNGAKCGENKMCLNQKCTAVSSVIGTGCPFDCHGNGICNSNGRCHCNFGYAPPYCDYPGFGGSEDSGPAMNPAGSKTMQTIIYMFFGLIPVVILIGFIYYYYRNPQKRQQLWEKLKQPR</sequence>
<gene>
    <name evidence="7" type="ORF">QYM36_019843</name>
    <name evidence="6" type="ORF">QYM36_019908</name>
</gene>
<protein>
    <recommendedName>
        <fullName evidence="5">EGF-like domain-containing protein</fullName>
    </recommendedName>
</protein>
<keyword evidence="4" id="KW-1133">Transmembrane helix</keyword>
<name>A0AA88H762_ARTSF</name>
<organism evidence="6 8">
    <name type="scientific">Artemia franciscana</name>
    <name type="common">Brine shrimp</name>
    <name type="synonym">Artemia sanfranciscana</name>
    <dbReference type="NCBI Taxonomy" id="6661"/>
    <lineage>
        <taxon>Eukaryota</taxon>
        <taxon>Metazoa</taxon>
        <taxon>Ecdysozoa</taxon>
        <taxon>Arthropoda</taxon>
        <taxon>Crustacea</taxon>
        <taxon>Branchiopoda</taxon>
        <taxon>Anostraca</taxon>
        <taxon>Artemiidae</taxon>
        <taxon>Artemia</taxon>
    </lineage>
</organism>
<dbReference type="AlphaFoldDB" id="A0AA88H762"/>
<dbReference type="EMBL" id="JAVRJZ010004853">
    <property type="protein sequence ID" value="KAK2701439.1"/>
    <property type="molecule type" value="Genomic_DNA"/>
</dbReference>
<dbReference type="Proteomes" id="UP001187531">
    <property type="component" value="Unassembled WGS sequence"/>
</dbReference>
<evidence type="ECO:0000313" key="8">
    <source>
        <dbReference type="Proteomes" id="UP001187531"/>
    </source>
</evidence>
<dbReference type="InterPro" id="IPR000742">
    <property type="entry name" value="EGF"/>
</dbReference>
<feature type="domain" description="EGF-like" evidence="5">
    <location>
        <begin position="139"/>
        <end position="171"/>
    </location>
</feature>
<evidence type="ECO:0000256" key="1">
    <source>
        <dbReference type="ARBA" id="ARBA00023049"/>
    </source>
</evidence>
<evidence type="ECO:0000256" key="3">
    <source>
        <dbReference type="PROSITE-ProRule" id="PRU00076"/>
    </source>
</evidence>
<keyword evidence="3" id="KW-0245">EGF-like domain</keyword>
<evidence type="ECO:0000313" key="7">
    <source>
        <dbReference type="EMBL" id="KAK2701511.1"/>
    </source>
</evidence>
<keyword evidence="2 3" id="KW-1015">Disulfide bond</keyword>
<comment type="caution">
    <text evidence="3">Lacks conserved residue(s) required for the propagation of feature annotation.</text>
</comment>
<evidence type="ECO:0000256" key="4">
    <source>
        <dbReference type="SAM" id="Phobius"/>
    </source>
</evidence>
<evidence type="ECO:0000256" key="2">
    <source>
        <dbReference type="ARBA" id="ARBA00023157"/>
    </source>
</evidence>
<feature type="disulfide bond" evidence="3">
    <location>
        <begin position="143"/>
        <end position="153"/>
    </location>
</feature>
<reference evidence="6" key="1">
    <citation type="submission" date="2023-07" db="EMBL/GenBank/DDBJ databases">
        <title>Chromosome-level genome assembly of Artemia franciscana.</title>
        <authorList>
            <person name="Jo E."/>
        </authorList>
    </citation>
    <scope>NUCLEOTIDE SEQUENCE</scope>
    <source>
        <tissue evidence="6">Whole body</tissue>
    </source>
</reference>
<keyword evidence="4" id="KW-0472">Membrane</keyword>
<keyword evidence="1" id="KW-0378">Hydrolase</keyword>
<dbReference type="InterPro" id="IPR006586">
    <property type="entry name" value="ADAM_Cys-rich"/>
</dbReference>
<keyword evidence="8" id="KW-1185">Reference proteome</keyword>
<feature type="disulfide bond" evidence="3">
    <location>
        <begin position="161"/>
        <end position="170"/>
    </location>
</feature>
<dbReference type="Pfam" id="PF08516">
    <property type="entry name" value="ADAM_CR"/>
    <property type="match status" value="1"/>
</dbReference>
<keyword evidence="1" id="KW-0645">Protease</keyword>
<comment type="caution">
    <text evidence="6">The sequence shown here is derived from an EMBL/GenBank/DDBJ whole genome shotgun (WGS) entry which is preliminary data.</text>
</comment>
<dbReference type="PANTHER" id="PTHR11905">
    <property type="entry name" value="ADAM A DISINTEGRIN AND METALLOPROTEASE DOMAIN"/>
    <property type="match status" value="1"/>
</dbReference>
<keyword evidence="4" id="KW-0812">Transmembrane</keyword>
<accession>A0AA88H762</accession>
<dbReference type="PROSITE" id="PS50026">
    <property type="entry name" value="EGF_3"/>
    <property type="match status" value="1"/>
</dbReference>
<dbReference type="Pfam" id="PF07974">
    <property type="entry name" value="EGF_2"/>
    <property type="match status" value="1"/>
</dbReference>
<feature type="transmembrane region" description="Helical" evidence="4">
    <location>
        <begin position="196"/>
        <end position="217"/>
    </location>
</feature>
<dbReference type="SMART" id="SM00608">
    <property type="entry name" value="ACR"/>
    <property type="match status" value="1"/>
</dbReference>
<dbReference type="InterPro" id="IPR013111">
    <property type="entry name" value="EGF_extracell"/>
</dbReference>
<evidence type="ECO:0000313" key="6">
    <source>
        <dbReference type="EMBL" id="KAK2701439.1"/>
    </source>
</evidence>
<dbReference type="PANTHER" id="PTHR11905:SF159">
    <property type="entry name" value="ADAM METALLOPROTEASE"/>
    <property type="match status" value="1"/>
</dbReference>
<evidence type="ECO:0000259" key="5">
    <source>
        <dbReference type="PROSITE" id="PS50026"/>
    </source>
</evidence>
<dbReference type="GO" id="GO:0008237">
    <property type="term" value="F:metallopeptidase activity"/>
    <property type="evidence" value="ECO:0007669"/>
    <property type="project" value="UniProtKB-KW"/>
</dbReference>
<feature type="non-terminal residue" evidence="6">
    <location>
        <position position="1"/>
    </location>
</feature>
<dbReference type="GO" id="GO:0006509">
    <property type="term" value="P:membrane protein ectodomain proteolysis"/>
    <property type="evidence" value="ECO:0007669"/>
    <property type="project" value="TreeGrafter"/>
</dbReference>
<dbReference type="EMBL" id="JAVRJZ010004308">
    <property type="protein sequence ID" value="KAK2701511.1"/>
    <property type="molecule type" value="Genomic_DNA"/>
</dbReference>
<dbReference type="PROSITE" id="PS01186">
    <property type="entry name" value="EGF_2"/>
    <property type="match status" value="1"/>
</dbReference>
<keyword evidence="1" id="KW-0482">Metalloprotease</keyword>
<proteinExistence type="predicted"/>